<organism evidence="3 4">
    <name type="scientific">Saccharopolyspora antimicrobica</name>
    <dbReference type="NCBI Taxonomy" id="455193"/>
    <lineage>
        <taxon>Bacteria</taxon>
        <taxon>Bacillati</taxon>
        <taxon>Actinomycetota</taxon>
        <taxon>Actinomycetes</taxon>
        <taxon>Pseudonocardiales</taxon>
        <taxon>Pseudonocardiaceae</taxon>
        <taxon>Saccharopolyspora</taxon>
    </lineage>
</organism>
<sequence length="33" mass="3464">MISMPGISEIIVVIAVLAVIIGIGALLVRAFRK</sequence>
<evidence type="ECO:0000313" key="2">
    <source>
        <dbReference type="EMBL" id="RKT84790.1"/>
    </source>
</evidence>
<gene>
    <name evidence="2" type="ORF">ATL45_3118</name>
    <name evidence="3" type="ORF">SAMN05421805_12551</name>
</gene>
<name>A0A1I5K457_9PSEU</name>
<reference evidence="2 5" key="2">
    <citation type="submission" date="2018-10" db="EMBL/GenBank/DDBJ databases">
        <title>Sequencing the genomes of 1000 actinobacteria strains.</title>
        <authorList>
            <person name="Klenk H.-P."/>
        </authorList>
    </citation>
    <scope>NUCLEOTIDE SEQUENCE [LARGE SCALE GENOMIC DNA]</scope>
    <source>
        <strain evidence="2 5">DSM 45119</strain>
    </source>
</reference>
<accession>A0A1I5K457</accession>
<evidence type="ECO:0000256" key="1">
    <source>
        <dbReference type="SAM" id="Phobius"/>
    </source>
</evidence>
<dbReference type="EMBL" id="FOUP01000025">
    <property type="protein sequence ID" value="SFO79835.1"/>
    <property type="molecule type" value="Genomic_DNA"/>
</dbReference>
<evidence type="ECO:0000313" key="4">
    <source>
        <dbReference type="Proteomes" id="UP000199398"/>
    </source>
</evidence>
<feature type="transmembrane region" description="Helical" evidence="1">
    <location>
        <begin position="6"/>
        <end position="28"/>
    </location>
</feature>
<keyword evidence="1" id="KW-0812">Transmembrane</keyword>
<keyword evidence="5" id="KW-1185">Reference proteome</keyword>
<evidence type="ECO:0000313" key="3">
    <source>
        <dbReference type="EMBL" id="SFO79835.1"/>
    </source>
</evidence>
<reference evidence="3 4" key="1">
    <citation type="submission" date="2016-10" db="EMBL/GenBank/DDBJ databases">
        <authorList>
            <person name="de Groot N.N."/>
        </authorList>
    </citation>
    <scope>NUCLEOTIDE SEQUENCE [LARGE SCALE GENOMIC DNA]</scope>
    <source>
        <strain evidence="3 4">CPCC 201259</strain>
    </source>
</reference>
<dbReference type="Proteomes" id="UP000270697">
    <property type="component" value="Unassembled WGS sequence"/>
</dbReference>
<dbReference type="AlphaFoldDB" id="A0A1I5K457"/>
<keyword evidence="1" id="KW-0472">Membrane</keyword>
<keyword evidence="1" id="KW-1133">Transmembrane helix</keyword>
<proteinExistence type="predicted"/>
<dbReference type="Proteomes" id="UP000199398">
    <property type="component" value="Unassembled WGS sequence"/>
</dbReference>
<dbReference type="STRING" id="455193.SAMN05421805_12551"/>
<protein>
    <submittedName>
        <fullName evidence="3">Uncharacterized protein</fullName>
    </submittedName>
</protein>
<dbReference type="EMBL" id="RBXX01000002">
    <property type="protein sequence ID" value="RKT84790.1"/>
    <property type="molecule type" value="Genomic_DNA"/>
</dbReference>
<evidence type="ECO:0000313" key="5">
    <source>
        <dbReference type="Proteomes" id="UP000270697"/>
    </source>
</evidence>